<sequence length="1075" mass="124494">MQQIQMTEQSIRQLTGERFFNRGYQYYQAGKVYGLSYNPESNSWRGLVKGTKIYTVRIYFTDDMKVDTTCNCPACETHGSCKHIAAVLLAITQGAQSNRRKFAVDRSAHQAPAQDTDLFAKQLLHTFRNKKEQTETPLVVETEYLLSLTKANKNSQYALSIEVKIGDKRPYVIRDIRTFLKALSSGESHKVNQSFTFNPAIHYFTSKDQKMIEMLLTCYEQERLFGNSYVLKLEQPRSIYVPPSLVDQLLDQLVDMDYVFRLGNSKEYQVIEVSEMDDQLQFHLDYQQPNNYTLEMTDLSEYYFLDSYRYVVHEHHFYKITYQQKVILDKLFRVVPFQNKKKQLISPNEMDVFVKNVMPQFEQVGNLNMTDRMEKQINTAPLQTKIYVDEIDGALKAEVEYQYGESVFTPFSEHGAGETIVKRETHREQEMLQLLRDEAFIEMNQTFYLFNDDAIYSFIHEGVYQLEEIASVYLSRSVKQMLEGIDQMTLQSNVDYRPSEGMLDIEFDMEGISEENVTNILQALVEKKRYYRIPNGALIHLQSDDFSSFQRLQKSLDLSKKQMEDGKISIPAARSFQVEEALKKTSHRYSESFQQILEQLKHPEQLQFELPDQLEADVRDYQVTGFQWMKALSHYHLGGILADDMGLGKTLQTISYILSEANEKTDRYQALVIAPASLLYNWKKEIEKFSPTLSAGVIIGPKHERRKLLEQHQDTNILITSYPTLRKDQDLYEDHLFDCIILDEAQVIKNHLTLTAKAVRSLQAKQFFALSGTPIENALDELWSIFYTISPGLFGSKKAFSNLDTDYISRITRPFILRRVKKEVLDELPDKIESVQYSELTKDQKEVYVGYLQRIQNELDETIEEKGFNRGKLQILAGLTRLRQICCHPSLFLENYSGKSGKLEQLMELTGELEANGKRTLIFSQFSSMLEIIRDTLQANGQEVFYLDGSTPSEERMKMVEAFNEGEKGFFLISLKAGGTGLNLTGADTVILYDLWWNPAVEEQAAGRAHRIGQKKVVQVIRFITEGTIEEKIYQMQQKKRELVDQIIQPGETLLSKLSEEEIRELLQFNEKQES</sequence>
<dbReference type="GO" id="GO:0008270">
    <property type="term" value="F:zinc ion binding"/>
    <property type="evidence" value="ECO:0007669"/>
    <property type="project" value="UniProtKB-KW"/>
</dbReference>
<dbReference type="InterPro" id="IPR013663">
    <property type="entry name" value="Helicase_SWF/SNF/SWI_bac"/>
</dbReference>
<dbReference type="InterPro" id="IPR038718">
    <property type="entry name" value="SNF2-like_sf"/>
</dbReference>
<dbReference type="InterPro" id="IPR027417">
    <property type="entry name" value="P-loop_NTPase"/>
</dbReference>
<keyword evidence="2" id="KW-0863">Zinc-finger</keyword>
<dbReference type="InterPro" id="IPR000330">
    <property type="entry name" value="SNF2_N"/>
</dbReference>
<dbReference type="SUPFAM" id="SSF52540">
    <property type="entry name" value="P-loop containing nucleoside triphosphate hydrolases"/>
    <property type="match status" value="2"/>
</dbReference>
<evidence type="ECO:0000313" key="6">
    <source>
        <dbReference type="EMBL" id="SFM22426.1"/>
    </source>
</evidence>
<dbReference type="RefSeq" id="WP_091484811.1">
    <property type="nucleotide sequence ID" value="NZ_FOTR01000010.1"/>
</dbReference>
<dbReference type="EMBL" id="FOTR01000010">
    <property type="protein sequence ID" value="SFM22426.1"/>
    <property type="molecule type" value="Genomic_DNA"/>
</dbReference>
<dbReference type="PROSITE" id="PS50966">
    <property type="entry name" value="ZF_SWIM"/>
    <property type="match status" value="1"/>
</dbReference>
<dbReference type="SMART" id="SM00490">
    <property type="entry name" value="HELICc"/>
    <property type="match status" value="1"/>
</dbReference>
<dbReference type="AlphaFoldDB" id="A0A1I4P482"/>
<dbReference type="FunFam" id="3.40.50.300:FF:000533">
    <property type="entry name" value="Helicase, Snf2 family"/>
    <property type="match status" value="1"/>
</dbReference>
<keyword evidence="1" id="KW-0378">Hydrolase</keyword>
<evidence type="ECO:0000259" key="5">
    <source>
        <dbReference type="PROSITE" id="PS51194"/>
    </source>
</evidence>
<dbReference type="InterPro" id="IPR014001">
    <property type="entry name" value="Helicase_ATP-bd"/>
</dbReference>
<reference evidence="7" key="1">
    <citation type="submission" date="2016-10" db="EMBL/GenBank/DDBJ databases">
        <authorList>
            <person name="Varghese N."/>
            <person name="Submissions S."/>
        </authorList>
    </citation>
    <scope>NUCLEOTIDE SEQUENCE [LARGE SCALE GENOMIC DNA]</scope>
    <source>
        <strain evidence="7">CGMCC 1.4250</strain>
    </source>
</reference>
<evidence type="ECO:0000256" key="2">
    <source>
        <dbReference type="PROSITE-ProRule" id="PRU00325"/>
    </source>
</evidence>
<dbReference type="Gene3D" id="3.40.50.10810">
    <property type="entry name" value="Tandem AAA-ATPase domain"/>
    <property type="match status" value="1"/>
</dbReference>
<organism evidence="6 7">
    <name type="scientific">Gracilibacillus orientalis</name>
    <dbReference type="NCBI Taxonomy" id="334253"/>
    <lineage>
        <taxon>Bacteria</taxon>
        <taxon>Bacillati</taxon>
        <taxon>Bacillota</taxon>
        <taxon>Bacilli</taxon>
        <taxon>Bacillales</taxon>
        <taxon>Bacillaceae</taxon>
        <taxon>Gracilibacillus</taxon>
    </lineage>
</organism>
<feature type="domain" description="Helicase ATP-binding" evidence="4">
    <location>
        <begin position="630"/>
        <end position="792"/>
    </location>
</feature>
<dbReference type="Proteomes" id="UP000198565">
    <property type="component" value="Unassembled WGS sequence"/>
</dbReference>
<dbReference type="Gene3D" id="3.40.50.300">
    <property type="entry name" value="P-loop containing nucleotide triphosphate hydrolases"/>
    <property type="match status" value="1"/>
</dbReference>
<dbReference type="GO" id="GO:0016787">
    <property type="term" value="F:hydrolase activity"/>
    <property type="evidence" value="ECO:0007669"/>
    <property type="project" value="UniProtKB-KW"/>
</dbReference>
<dbReference type="Pfam" id="PF08455">
    <property type="entry name" value="SNF2_assoc"/>
    <property type="match status" value="1"/>
</dbReference>
<dbReference type="Pfam" id="PF00271">
    <property type="entry name" value="Helicase_C"/>
    <property type="match status" value="1"/>
</dbReference>
<dbReference type="CDD" id="cd18793">
    <property type="entry name" value="SF2_C_SNF"/>
    <property type="match status" value="1"/>
</dbReference>
<keyword evidence="7" id="KW-1185">Reference proteome</keyword>
<dbReference type="PROSITE" id="PS51192">
    <property type="entry name" value="HELICASE_ATP_BIND_1"/>
    <property type="match status" value="1"/>
</dbReference>
<protein>
    <submittedName>
        <fullName evidence="6">SWIM zinc finger</fullName>
    </submittedName>
</protein>
<name>A0A1I4P482_9BACI</name>
<dbReference type="InterPro" id="IPR001650">
    <property type="entry name" value="Helicase_C-like"/>
</dbReference>
<dbReference type="InterPro" id="IPR007527">
    <property type="entry name" value="Znf_SWIM"/>
</dbReference>
<evidence type="ECO:0000313" key="7">
    <source>
        <dbReference type="Proteomes" id="UP000198565"/>
    </source>
</evidence>
<evidence type="ECO:0000256" key="1">
    <source>
        <dbReference type="ARBA" id="ARBA00022801"/>
    </source>
</evidence>
<gene>
    <name evidence="6" type="ORF">SAMN04487943_11062</name>
</gene>
<dbReference type="PROSITE" id="PS51194">
    <property type="entry name" value="HELICASE_CTER"/>
    <property type="match status" value="1"/>
</dbReference>
<evidence type="ECO:0000259" key="3">
    <source>
        <dbReference type="PROSITE" id="PS50966"/>
    </source>
</evidence>
<dbReference type="PANTHER" id="PTHR10799">
    <property type="entry name" value="SNF2/RAD54 HELICASE FAMILY"/>
    <property type="match status" value="1"/>
</dbReference>
<dbReference type="Pfam" id="PF04434">
    <property type="entry name" value="SWIM"/>
    <property type="match status" value="1"/>
</dbReference>
<dbReference type="SMART" id="SM00487">
    <property type="entry name" value="DEXDc"/>
    <property type="match status" value="1"/>
</dbReference>
<keyword evidence="2" id="KW-0479">Metal-binding</keyword>
<dbReference type="GO" id="GO:0005524">
    <property type="term" value="F:ATP binding"/>
    <property type="evidence" value="ECO:0007669"/>
    <property type="project" value="InterPro"/>
</dbReference>
<feature type="domain" description="SWIM-type" evidence="3">
    <location>
        <begin position="54"/>
        <end position="92"/>
    </location>
</feature>
<dbReference type="Pfam" id="PF00176">
    <property type="entry name" value="SNF2-rel_dom"/>
    <property type="match status" value="1"/>
</dbReference>
<accession>A0A1I4P482</accession>
<evidence type="ECO:0000259" key="4">
    <source>
        <dbReference type="PROSITE" id="PS51192"/>
    </source>
</evidence>
<feature type="domain" description="Helicase C-terminal" evidence="5">
    <location>
        <begin position="902"/>
        <end position="1055"/>
    </location>
</feature>
<dbReference type="OrthoDB" id="9760715at2"/>
<proteinExistence type="predicted"/>
<keyword evidence="2" id="KW-0862">Zinc</keyword>
<dbReference type="InterPro" id="IPR049730">
    <property type="entry name" value="SNF2/RAD54-like_C"/>
</dbReference>
<dbReference type="STRING" id="334253.SAMN04487943_11062"/>